<gene>
    <name evidence="1" type="ORF">PIB30_050106</name>
</gene>
<accession>A0ABU6QGV3</accession>
<sequence>MGQTFKFTLDRIAEVWGLRNTGTTFRGGSVPHGSWNEFVKLDAARALRLDPAASGKHHISKMTTNHRLLLYVISYMLMPRKSNHDTATEEDLILLWAMINEKQVNLPYMMAYKLVNYSHGKINLALGLPHLLTKVFPLISLDISQEEFVASKSDFAITSKHINQMQRDLANPNAAEGDAQERNVHLRSFISSHNHNNGGSFSPHRL</sequence>
<name>A0ABU6QGV3_9FABA</name>
<reference evidence="1 2" key="1">
    <citation type="journal article" date="2023" name="Plants (Basel)">
        <title>Bridging the Gap: Combining Genomics and Transcriptomics Approaches to Understand Stylosanthes scabra, an Orphan Legume from the Brazilian Caatinga.</title>
        <authorList>
            <person name="Ferreira-Neto J.R.C."/>
            <person name="da Silva M.D."/>
            <person name="Binneck E."/>
            <person name="de Melo N.F."/>
            <person name="da Silva R.H."/>
            <person name="de Melo A.L.T.M."/>
            <person name="Pandolfi V."/>
            <person name="Bustamante F.O."/>
            <person name="Brasileiro-Vidal A.C."/>
            <person name="Benko-Iseppon A.M."/>
        </authorList>
    </citation>
    <scope>NUCLEOTIDE SEQUENCE [LARGE SCALE GENOMIC DNA]</scope>
    <source>
        <tissue evidence="1">Leaves</tissue>
    </source>
</reference>
<dbReference type="EMBL" id="JASCZI010000342">
    <property type="protein sequence ID" value="MED6111182.1"/>
    <property type="molecule type" value="Genomic_DNA"/>
</dbReference>
<dbReference type="Proteomes" id="UP001341840">
    <property type="component" value="Unassembled WGS sequence"/>
</dbReference>
<protein>
    <submittedName>
        <fullName evidence="1">Uncharacterized protein</fullName>
    </submittedName>
</protein>
<evidence type="ECO:0000313" key="1">
    <source>
        <dbReference type="EMBL" id="MED6111182.1"/>
    </source>
</evidence>
<keyword evidence="2" id="KW-1185">Reference proteome</keyword>
<proteinExistence type="predicted"/>
<organism evidence="1 2">
    <name type="scientific">Stylosanthes scabra</name>
    <dbReference type="NCBI Taxonomy" id="79078"/>
    <lineage>
        <taxon>Eukaryota</taxon>
        <taxon>Viridiplantae</taxon>
        <taxon>Streptophyta</taxon>
        <taxon>Embryophyta</taxon>
        <taxon>Tracheophyta</taxon>
        <taxon>Spermatophyta</taxon>
        <taxon>Magnoliopsida</taxon>
        <taxon>eudicotyledons</taxon>
        <taxon>Gunneridae</taxon>
        <taxon>Pentapetalae</taxon>
        <taxon>rosids</taxon>
        <taxon>fabids</taxon>
        <taxon>Fabales</taxon>
        <taxon>Fabaceae</taxon>
        <taxon>Papilionoideae</taxon>
        <taxon>50 kb inversion clade</taxon>
        <taxon>dalbergioids sensu lato</taxon>
        <taxon>Dalbergieae</taxon>
        <taxon>Pterocarpus clade</taxon>
        <taxon>Stylosanthes</taxon>
    </lineage>
</organism>
<comment type="caution">
    <text evidence="1">The sequence shown here is derived from an EMBL/GenBank/DDBJ whole genome shotgun (WGS) entry which is preliminary data.</text>
</comment>
<evidence type="ECO:0000313" key="2">
    <source>
        <dbReference type="Proteomes" id="UP001341840"/>
    </source>
</evidence>